<sequence length="167" mass="20377">MIEEFCEIFEYLKQRMTCSPNYSLKRKKKDVQLIEKFFFNSKINSIEELWQYLLFQFVLSENNYSNRYSLTLTKIISLNALKRWNERTKEKLFYVSKFQRDRGLVNPLKGNNSEHIFSDRYKDFLRHKFWNTPKGFIFCGEYNGILFNELKCKDCYYYNACKNGRFS</sequence>
<organism evidence="1">
    <name type="scientific">Siphoviridae sp. ct3r22</name>
    <dbReference type="NCBI Taxonomy" id="2825325"/>
    <lineage>
        <taxon>Viruses</taxon>
        <taxon>Duplodnaviria</taxon>
        <taxon>Heunggongvirae</taxon>
        <taxon>Uroviricota</taxon>
        <taxon>Caudoviricetes</taxon>
    </lineage>
</organism>
<accession>A0A8S5V148</accession>
<dbReference type="EMBL" id="BK016180">
    <property type="protein sequence ID" value="DAG00480.1"/>
    <property type="molecule type" value="Genomic_DNA"/>
</dbReference>
<reference evidence="1" key="1">
    <citation type="journal article" date="2021" name="Proc. Natl. Acad. Sci. U.S.A.">
        <title>A Catalog of Tens of Thousands of Viruses from Human Metagenomes Reveals Hidden Associations with Chronic Diseases.</title>
        <authorList>
            <person name="Tisza M.J."/>
            <person name="Buck C.B."/>
        </authorList>
    </citation>
    <scope>NUCLEOTIDE SEQUENCE</scope>
    <source>
        <strain evidence="1">Ct3r22</strain>
    </source>
</reference>
<evidence type="ECO:0000313" key="1">
    <source>
        <dbReference type="EMBL" id="DAG00480.1"/>
    </source>
</evidence>
<proteinExistence type="predicted"/>
<name>A0A8S5V148_9CAUD</name>
<protein>
    <submittedName>
        <fullName evidence="1">Uncharacterized protein</fullName>
    </submittedName>
</protein>